<sequence>MRDLELGGVQIAGGQRAGMLYRSANFDEEVFDNPFVFDILRDPNLHVGFGGHGARNCVGANLARLGLKLIFNAIADVVPDIKVLGPPDLGVAACCRGTHSRVRSIVALA</sequence>
<dbReference type="GO" id="GO:0008395">
    <property type="term" value="F:steroid hydroxylase activity"/>
    <property type="evidence" value="ECO:0007669"/>
    <property type="project" value="TreeGrafter"/>
</dbReference>
<dbReference type="AlphaFoldDB" id="A0A7I7TC54"/>
<evidence type="ECO:0000313" key="8">
    <source>
        <dbReference type="EMBL" id="BBY65736.1"/>
    </source>
</evidence>
<evidence type="ECO:0000256" key="3">
    <source>
        <dbReference type="ARBA" id="ARBA00022617"/>
    </source>
</evidence>
<keyword evidence="9" id="KW-1185">Reference proteome</keyword>
<dbReference type="GO" id="GO:0005506">
    <property type="term" value="F:iron ion binding"/>
    <property type="evidence" value="ECO:0007669"/>
    <property type="project" value="InterPro"/>
</dbReference>
<gene>
    <name evidence="8" type="ORF">MHEL_39790</name>
</gene>
<keyword evidence="5" id="KW-0560">Oxidoreductase</keyword>
<evidence type="ECO:0000256" key="2">
    <source>
        <dbReference type="ARBA" id="ARBA00010617"/>
    </source>
</evidence>
<evidence type="ECO:0000313" key="9">
    <source>
        <dbReference type="Proteomes" id="UP000467148"/>
    </source>
</evidence>
<keyword evidence="3" id="KW-0349">Heme</keyword>
<dbReference type="GO" id="GO:0020037">
    <property type="term" value="F:heme binding"/>
    <property type="evidence" value="ECO:0007669"/>
    <property type="project" value="InterPro"/>
</dbReference>
<dbReference type="InterPro" id="IPR036396">
    <property type="entry name" value="Cyt_P450_sf"/>
</dbReference>
<dbReference type="KEGG" id="mhev:MHEL_39790"/>
<dbReference type="Gene3D" id="1.10.630.10">
    <property type="entry name" value="Cytochrome P450"/>
    <property type="match status" value="1"/>
</dbReference>
<comment type="cofactor">
    <cofactor evidence="1">
        <name>heme</name>
        <dbReference type="ChEBI" id="CHEBI:30413"/>
    </cofactor>
</comment>
<accession>A0A7I7TC54</accession>
<dbReference type="SUPFAM" id="SSF48264">
    <property type="entry name" value="Cytochrome P450"/>
    <property type="match status" value="1"/>
</dbReference>
<dbReference type="PANTHER" id="PTHR46696">
    <property type="entry name" value="P450, PUTATIVE (EUROFUNG)-RELATED"/>
    <property type="match status" value="1"/>
</dbReference>
<dbReference type="Proteomes" id="UP000467148">
    <property type="component" value="Chromosome"/>
</dbReference>
<dbReference type="Pfam" id="PF00067">
    <property type="entry name" value="p450"/>
    <property type="match status" value="1"/>
</dbReference>
<keyword evidence="4" id="KW-0479">Metal-binding</keyword>
<organism evidence="8 9">
    <name type="scientific">Mycolicibacterium helvum</name>
    <dbReference type="NCBI Taxonomy" id="1534349"/>
    <lineage>
        <taxon>Bacteria</taxon>
        <taxon>Bacillati</taxon>
        <taxon>Actinomycetota</taxon>
        <taxon>Actinomycetes</taxon>
        <taxon>Mycobacteriales</taxon>
        <taxon>Mycobacteriaceae</taxon>
        <taxon>Mycolicibacterium</taxon>
    </lineage>
</organism>
<dbReference type="GO" id="GO:0006707">
    <property type="term" value="P:cholesterol catabolic process"/>
    <property type="evidence" value="ECO:0007669"/>
    <property type="project" value="TreeGrafter"/>
</dbReference>
<evidence type="ECO:0000256" key="6">
    <source>
        <dbReference type="ARBA" id="ARBA00023004"/>
    </source>
</evidence>
<dbReference type="GO" id="GO:0036199">
    <property type="term" value="F:cholest-4-en-3-one 26-monooxygenase activity"/>
    <property type="evidence" value="ECO:0007669"/>
    <property type="project" value="TreeGrafter"/>
</dbReference>
<keyword evidence="6" id="KW-0408">Iron</keyword>
<name>A0A7I7TC54_9MYCO</name>
<evidence type="ECO:0000256" key="1">
    <source>
        <dbReference type="ARBA" id="ARBA00001971"/>
    </source>
</evidence>
<dbReference type="PANTHER" id="PTHR46696:SF4">
    <property type="entry name" value="BIOTIN BIOSYNTHESIS CYTOCHROME P450"/>
    <property type="match status" value="1"/>
</dbReference>
<dbReference type="PRINTS" id="PR00359">
    <property type="entry name" value="BP450"/>
</dbReference>
<evidence type="ECO:0008006" key="10">
    <source>
        <dbReference type="Google" id="ProtNLM"/>
    </source>
</evidence>
<comment type="similarity">
    <text evidence="2">Belongs to the cytochrome P450 family.</text>
</comment>
<dbReference type="InterPro" id="IPR002397">
    <property type="entry name" value="Cyt_P450_B"/>
</dbReference>
<keyword evidence="7" id="KW-0503">Monooxygenase</keyword>
<protein>
    <recommendedName>
        <fullName evidence="10">Cytochrome P450</fullName>
    </recommendedName>
</protein>
<reference evidence="8 9" key="1">
    <citation type="journal article" date="2019" name="Emerg. Microbes Infect.">
        <title>Comprehensive subspecies identification of 175 nontuberculous mycobacteria species based on 7547 genomic profiles.</title>
        <authorList>
            <person name="Matsumoto Y."/>
            <person name="Kinjo T."/>
            <person name="Motooka D."/>
            <person name="Nabeya D."/>
            <person name="Jung N."/>
            <person name="Uechi K."/>
            <person name="Horii T."/>
            <person name="Iida T."/>
            <person name="Fujita J."/>
            <person name="Nakamura S."/>
        </authorList>
    </citation>
    <scope>NUCLEOTIDE SEQUENCE [LARGE SCALE GENOMIC DNA]</scope>
    <source>
        <strain evidence="8 9">JCM 30396</strain>
    </source>
</reference>
<proteinExistence type="inferred from homology"/>
<dbReference type="InterPro" id="IPR001128">
    <property type="entry name" value="Cyt_P450"/>
</dbReference>
<evidence type="ECO:0000256" key="4">
    <source>
        <dbReference type="ARBA" id="ARBA00022723"/>
    </source>
</evidence>
<dbReference type="EMBL" id="AP022596">
    <property type="protein sequence ID" value="BBY65736.1"/>
    <property type="molecule type" value="Genomic_DNA"/>
</dbReference>
<evidence type="ECO:0000256" key="5">
    <source>
        <dbReference type="ARBA" id="ARBA00023002"/>
    </source>
</evidence>
<evidence type="ECO:0000256" key="7">
    <source>
        <dbReference type="ARBA" id="ARBA00023033"/>
    </source>
</evidence>